<proteinExistence type="predicted"/>
<organism evidence="1 2">
    <name type="scientific">Sporolactobacillus inulinus</name>
    <dbReference type="NCBI Taxonomy" id="2078"/>
    <lineage>
        <taxon>Bacteria</taxon>
        <taxon>Bacillati</taxon>
        <taxon>Bacillota</taxon>
        <taxon>Bacilli</taxon>
        <taxon>Bacillales</taxon>
        <taxon>Sporolactobacillaceae</taxon>
        <taxon>Sporolactobacillus</taxon>
    </lineage>
</organism>
<evidence type="ECO:0000313" key="2">
    <source>
        <dbReference type="Proteomes" id="UP000319716"/>
    </source>
</evidence>
<evidence type="ECO:0000313" key="1">
    <source>
        <dbReference type="EMBL" id="GAY75742.1"/>
    </source>
</evidence>
<name>A0A4Y1Z9L0_9BACL</name>
<accession>A0A4Y1Z9L0</accession>
<protein>
    <submittedName>
        <fullName evidence="1">Uncharacterized protein</fullName>
    </submittedName>
</protein>
<dbReference type="Proteomes" id="UP000319716">
    <property type="component" value="Unassembled WGS sequence"/>
</dbReference>
<sequence>MEMKCKYTKKEAEMRISASFLCTYKGLRTNGSYKHKYPFILFYRARFTNELMPRILQ</sequence>
<reference evidence="1 2" key="1">
    <citation type="submission" date="2017-11" db="EMBL/GenBank/DDBJ databases">
        <title>Draft Genome Sequence of Sporolactobacillus inulinus NBRC 111894 Isolated from Koso, a Japanese Sugar-Vegetable Fermented Beverage.</title>
        <authorList>
            <person name="Chiou T.Y."/>
            <person name="Oshima K."/>
            <person name="Suda W."/>
            <person name="Hattori M."/>
            <person name="Takahashi T."/>
        </authorList>
    </citation>
    <scope>NUCLEOTIDE SEQUENCE [LARGE SCALE GENOMIC DNA]</scope>
    <source>
        <strain evidence="1 2">NBRC111894</strain>
    </source>
</reference>
<dbReference type="EMBL" id="BEXB01000008">
    <property type="protein sequence ID" value="GAY75742.1"/>
    <property type="molecule type" value="Genomic_DNA"/>
</dbReference>
<gene>
    <name evidence="1" type="ORF">NBRC111894_1296</name>
</gene>
<dbReference type="AlphaFoldDB" id="A0A4Y1Z9L0"/>
<comment type="caution">
    <text evidence="1">The sequence shown here is derived from an EMBL/GenBank/DDBJ whole genome shotgun (WGS) entry which is preliminary data.</text>
</comment>